<evidence type="ECO:0000256" key="1">
    <source>
        <dbReference type="ARBA" id="ARBA00004123"/>
    </source>
</evidence>
<protein>
    <recommendedName>
        <fullName evidence="5">Protein YAE1</fullName>
    </recommendedName>
    <alternativeName>
        <fullName evidence="4">Protein yae1</fullName>
    </alternativeName>
</protein>
<keyword evidence="6" id="KW-0963">Cytoplasm</keyword>
<dbReference type="InterPro" id="IPR038881">
    <property type="entry name" value="Yae1-like"/>
</dbReference>
<accession>A0A9W8HGA5</accession>
<name>A0A9W8HGA5_9FUNG</name>
<evidence type="ECO:0000313" key="9">
    <source>
        <dbReference type="EMBL" id="KAJ2781923.1"/>
    </source>
</evidence>
<organism evidence="9 10">
    <name type="scientific">Coemansia interrupta</name>
    <dbReference type="NCBI Taxonomy" id="1126814"/>
    <lineage>
        <taxon>Eukaryota</taxon>
        <taxon>Fungi</taxon>
        <taxon>Fungi incertae sedis</taxon>
        <taxon>Zoopagomycota</taxon>
        <taxon>Kickxellomycotina</taxon>
        <taxon>Kickxellomycetes</taxon>
        <taxon>Kickxellales</taxon>
        <taxon>Kickxellaceae</taxon>
        <taxon>Coemansia</taxon>
    </lineage>
</organism>
<dbReference type="Proteomes" id="UP001140172">
    <property type="component" value="Unassembled WGS sequence"/>
</dbReference>
<keyword evidence="7" id="KW-0539">Nucleus</keyword>
<comment type="similarity">
    <text evidence="3">Belongs to the YAE1 family.</text>
</comment>
<comment type="subcellular location">
    <subcellularLocation>
        <location evidence="2">Cytoplasm</location>
    </subcellularLocation>
    <subcellularLocation>
        <location evidence="1">Nucleus</location>
    </subcellularLocation>
</comment>
<evidence type="ECO:0000256" key="2">
    <source>
        <dbReference type="ARBA" id="ARBA00004496"/>
    </source>
</evidence>
<dbReference type="OrthoDB" id="20086at2759"/>
<dbReference type="GO" id="GO:0005737">
    <property type="term" value="C:cytoplasm"/>
    <property type="evidence" value="ECO:0007669"/>
    <property type="project" value="UniProtKB-SubCell"/>
</dbReference>
<proteinExistence type="inferred from homology"/>
<comment type="caution">
    <text evidence="9">The sequence shown here is derived from an EMBL/GenBank/DDBJ whole genome shotgun (WGS) entry which is preliminary data.</text>
</comment>
<dbReference type="EMBL" id="JANBUM010000193">
    <property type="protein sequence ID" value="KAJ2781923.1"/>
    <property type="molecule type" value="Genomic_DNA"/>
</dbReference>
<dbReference type="PANTHER" id="PTHR18829:SF0">
    <property type="entry name" value="PROTEIN YAE1 HOMOLOG"/>
    <property type="match status" value="1"/>
</dbReference>
<evidence type="ECO:0000313" key="10">
    <source>
        <dbReference type="Proteomes" id="UP001140172"/>
    </source>
</evidence>
<feature type="non-terminal residue" evidence="9">
    <location>
        <position position="97"/>
    </location>
</feature>
<dbReference type="Pfam" id="PF09811">
    <property type="entry name" value="Yae1_N"/>
    <property type="match status" value="1"/>
</dbReference>
<sequence length="97" mass="10750">MSSGTHDDIWDLEQDDFESERAIASQSLRKLENAFSNAGYKYGIDASKVDHMQGGFDEGLELGMHRGKEVGAILGALIAQREIRRKLGLPEENIDSL</sequence>
<feature type="domain" description="Essential protein Yae1 N-terminal" evidence="8">
    <location>
        <begin position="39"/>
        <end position="76"/>
    </location>
</feature>
<gene>
    <name evidence="9" type="ORF">GGI15_003075</name>
</gene>
<dbReference type="GO" id="GO:0005634">
    <property type="term" value="C:nucleus"/>
    <property type="evidence" value="ECO:0007669"/>
    <property type="project" value="UniProtKB-SubCell"/>
</dbReference>
<evidence type="ECO:0000256" key="3">
    <source>
        <dbReference type="ARBA" id="ARBA00007096"/>
    </source>
</evidence>
<evidence type="ECO:0000256" key="6">
    <source>
        <dbReference type="ARBA" id="ARBA00022490"/>
    </source>
</evidence>
<dbReference type="PANTHER" id="PTHR18829">
    <property type="entry name" value="PROTEIN YAE1 HOMOLOG"/>
    <property type="match status" value="1"/>
</dbReference>
<dbReference type="AlphaFoldDB" id="A0A9W8HGA5"/>
<evidence type="ECO:0000256" key="5">
    <source>
        <dbReference type="ARBA" id="ARBA00018400"/>
    </source>
</evidence>
<dbReference type="InterPro" id="IPR019191">
    <property type="entry name" value="Essential_protein_Yae1_N"/>
</dbReference>
<reference evidence="9" key="1">
    <citation type="submission" date="2022-07" db="EMBL/GenBank/DDBJ databases">
        <title>Phylogenomic reconstructions and comparative analyses of Kickxellomycotina fungi.</title>
        <authorList>
            <person name="Reynolds N.K."/>
            <person name="Stajich J.E."/>
            <person name="Barry K."/>
            <person name="Grigoriev I.V."/>
            <person name="Crous P."/>
            <person name="Smith M.E."/>
        </authorList>
    </citation>
    <scope>NUCLEOTIDE SEQUENCE</scope>
    <source>
        <strain evidence="9">BCRC 34489</strain>
    </source>
</reference>
<evidence type="ECO:0000259" key="8">
    <source>
        <dbReference type="Pfam" id="PF09811"/>
    </source>
</evidence>
<evidence type="ECO:0000256" key="4">
    <source>
        <dbReference type="ARBA" id="ARBA00017286"/>
    </source>
</evidence>
<keyword evidence="10" id="KW-1185">Reference proteome</keyword>
<evidence type="ECO:0000256" key="7">
    <source>
        <dbReference type="ARBA" id="ARBA00023242"/>
    </source>
</evidence>